<proteinExistence type="predicted"/>
<evidence type="ECO:0000259" key="1">
    <source>
        <dbReference type="SMART" id="SM01001"/>
    </source>
</evidence>
<dbReference type="InterPro" id="IPR000031">
    <property type="entry name" value="PurE_dom"/>
</dbReference>
<gene>
    <name evidence="2" type="ORF">METZ01_LOCUS61051</name>
</gene>
<dbReference type="PANTHER" id="PTHR43064:SF1">
    <property type="entry name" value="SLL1489 PROTEIN"/>
    <property type="match status" value="1"/>
</dbReference>
<dbReference type="EMBL" id="UINC01003656">
    <property type="protein sequence ID" value="SVA08197.1"/>
    <property type="molecule type" value="Genomic_DNA"/>
</dbReference>
<evidence type="ECO:0000313" key="2">
    <source>
        <dbReference type="EMBL" id="SVA08197.1"/>
    </source>
</evidence>
<feature type="domain" description="PurE" evidence="1">
    <location>
        <begin position="86"/>
        <end position="215"/>
    </location>
</feature>
<feature type="non-terminal residue" evidence="2">
    <location>
        <position position="1"/>
    </location>
</feature>
<protein>
    <recommendedName>
        <fullName evidence="1">PurE domain-containing protein</fullName>
    </recommendedName>
</protein>
<name>A0A381T0I9_9ZZZZ</name>
<dbReference type="SMART" id="SM01001">
    <property type="entry name" value="AIRC"/>
    <property type="match status" value="1"/>
</dbReference>
<reference evidence="2" key="1">
    <citation type="submission" date="2018-05" db="EMBL/GenBank/DDBJ databases">
        <authorList>
            <person name="Lanie J.A."/>
            <person name="Ng W.-L."/>
            <person name="Kazmierczak K.M."/>
            <person name="Andrzejewski T.M."/>
            <person name="Davidsen T.M."/>
            <person name="Wayne K.J."/>
            <person name="Tettelin H."/>
            <person name="Glass J.I."/>
            <person name="Rusch D."/>
            <person name="Podicherti R."/>
            <person name="Tsui H.-C.T."/>
            <person name="Winkler M.E."/>
        </authorList>
    </citation>
    <scope>NUCLEOTIDE SEQUENCE</scope>
</reference>
<organism evidence="2">
    <name type="scientific">marine metagenome</name>
    <dbReference type="NCBI Taxonomy" id="408172"/>
    <lineage>
        <taxon>unclassified sequences</taxon>
        <taxon>metagenomes</taxon>
        <taxon>ecological metagenomes</taxon>
    </lineage>
</organism>
<dbReference type="SUPFAM" id="SSF52255">
    <property type="entry name" value="N5-CAIR mutase (phosphoribosylaminoimidazole carboxylase, PurE)"/>
    <property type="match status" value="1"/>
</dbReference>
<accession>A0A381T0I9</accession>
<dbReference type="GO" id="GO:0016787">
    <property type="term" value="F:hydrolase activity"/>
    <property type="evidence" value="ECO:0007669"/>
    <property type="project" value="InterPro"/>
</dbReference>
<dbReference type="Gene3D" id="3.40.50.1970">
    <property type="match status" value="1"/>
</dbReference>
<dbReference type="InterPro" id="IPR039476">
    <property type="entry name" value="P2CMN_synthase_LarB"/>
</dbReference>
<dbReference type="PANTHER" id="PTHR43064">
    <property type="entry name" value="PHOSPHORIBOSYLAMINOIMIDAZOLE CARBOXYLASE-RELATED"/>
    <property type="match status" value="1"/>
</dbReference>
<dbReference type="AlphaFoldDB" id="A0A381T0I9"/>
<dbReference type="NCBIfam" id="NF033503">
    <property type="entry name" value="LarB"/>
    <property type="match status" value="1"/>
</dbReference>
<dbReference type="Pfam" id="PF00731">
    <property type="entry name" value="AIRC"/>
    <property type="match status" value="1"/>
</dbReference>
<dbReference type="GO" id="GO:0006189">
    <property type="term" value="P:'de novo' IMP biosynthetic process"/>
    <property type="evidence" value="ECO:0007669"/>
    <property type="project" value="InterPro"/>
</dbReference>
<sequence>VASDATIDVDRHRRTGSAEVIYAERKTPDQVASAFQTLADSGNNVLATRVYPEAYDALAKLTPTASYNQVARVASLVQNQPVTPETSIAVVTAGTSDLSVAEEASATAEFYGNEVHRITDVGVAGIHRLLHRVEELRDARVIVVIAGMEGALPSVVGGLVDKPIIAVPTSVGYGAAFGGIAALLGMLTSCAPGVSVVNIDNGFGAGYIANVINRL</sequence>